<protein>
    <submittedName>
        <fullName evidence="2">Uncharacterized protein</fullName>
    </submittedName>
</protein>
<reference evidence="2 3" key="1">
    <citation type="submission" date="2020-02" db="EMBL/GenBank/DDBJ databases">
        <title>Draft genome sequence of two Spirosoma agri KCTC 52727 and Spirosoma terrae KCTC 52035.</title>
        <authorList>
            <person name="Rojas J."/>
            <person name="Ambika Manirajan B."/>
            <person name="Suarez C."/>
            <person name="Ratering S."/>
            <person name="Schnell S."/>
        </authorList>
    </citation>
    <scope>NUCLEOTIDE SEQUENCE [LARGE SCALE GENOMIC DNA]</scope>
    <source>
        <strain evidence="2 3">KCTC 52035</strain>
    </source>
</reference>
<sequence>MKLFLLPLLLILFSLPTFAQTKIQWGKQSDTLFLPGRGDYHTPAPLNWPTTPLGMAPDTARELGVDYNEHEPLLIYSDKDVSWDPKLFQNEKKRQATINLKGSIITRRAAERASEEAELLFRLVMDQLMDRLPVLERDTLETLVQDLYNKTKQQALLIKIQYNLIRLYESK</sequence>
<gene>
    <name evidence="2" type="ORF">GK108_12955</name>
</gene>
<proteinExistence type="predicted"/>
<comment type="caution">
    <text evidence="2">The sequence shown here is derived from an EMBL/GenBank/DDBJ whole genome shotgun (WGS) entry which is preliminary data.</text>
</comment>
<dbReference type="Proteomes" id="UP000474175">
    <property type="component" value="Unassembled WGS sequence"/>
</dbReference>
<evidence type="ECO:0000313" key="2">
    <source>
        <dbReference type="EMBL" id="NDU95786.1"/>
    </source>
</evidence>
<evidence type="ECO:0000256" key="1">
    <source>
        <dbReference type="SAM" id="SignalP"/>
    </source>
</evidence>
<name>A0A6L9L5F3_9BACT</name>
<dbReference type="AlphaFoldDB" id="A0A6L9L5F3"/>
<evidence type="ECO:0000313" key="3">
    <source>
        <dbReference type="Proteomes" id="UP000474175"/>
    </source>
</evidence>
<keyword evidence="1" id="KW-0732">Signal</keyword>
<dbReference type="RefSeq" id="WP_163948478.1">
    <property type="nucleotide sequence ID" value="NZ_JAAFZH010000004.1"/>
</dbReference>
<dbReference type="EMBL" id="JAAFZH010000004">
    <property type="protein sequence ID" value="NDU95786.1"/>
    <property type="molecule type" value="Genomic_DNA"/>
</dbReference>
<organism evidence="2 3">
    <name type="scientific">Spirosoma terrae</name>
    <dbReference type="NCBI Taxonomy" id="1968276"/>
    <lineage>
        <taxon>Bacteria</taxon>
        <taxon>Pseudomonadati</taxon>
        <taxon>Bacteroidota</taxon>
        <taxon>Cytophagia</taxon>
        <taxon>Cytophagales</taxon>
        <taxon>Cytophagaceae</taxon>
        <taxon>Spirosoma</taxon>
    </lineage>
</organism>
<feature type="chain" id="PRO_5027027075" evidence="1">
    <location>
        <begin position="20"/>
        <end position="171"/>
    </location>
</feature>
<accession>A0A6L9L5F3</accession>
<feature type="signal peptide" evidence="1">
    <location>
        <begin position="1"/>
        <end position="19"/>
    </location>
</feature>
<keyword evidence="3" id="KW-1185">Reference proteome</keyword>